<proteinExistence type="inferred from homology"/>
<evidence type="ECO:0000256" key="1">
    <source>
        <dbReference type="ARBA" id="ARBA00007626"/>
    </source>
</evidence>
<dbReference type="InterPro" id="IPR011990">
    <property type="entry name" value="TPR-like_helical_dom_sf"/>
</dbReference>
<sequence length="540" mass="61890">MLLQPSSLHTRHVSLPSSFSCSRNLPFKVPHLTLIKVPEFQKLSVTCSISQIHSYGTVDYERRPMIKWNSIFKKISLMEKPELGSATVLNEFEKGGRKLTKWELCRVVRELRKFKRYRQALEVYDWMNNRVERFRFSASDAAIQLDLIAKVRGVSSAEDFFLNLPDTLKDKRVYGSLLNGYVRARMRDKAESLIEKMRDKGYVRHPLPFNVMMTLYMNLKEYDKVDSMVEEMKQKGIPLDLYSYNIWLTSCGSQGSVEKMEQVCEEMKADRNINPHWTTFSTLATMYINMGLFEKAEECLRKVESIITGRDRMPYHYLVSLYGTIGKKEEVYRAWKVYKSMFPSIPNMGYHAMISSLVRIGDIEGAENIYDEWLSVKSSYDPRVVNLMMDAYNKEGNLDKAESLFNQMVEAGGKPNPTSWEILAEGHIRDQRISEALSCLKEAFAIRHLKSWKPKPVSVLAFFDLCEEEADAASRDVLVGLLRQSGFLKSEAYASLIGLSDEAVIGNELLRGRDRTDSSSASNEEEKDSEALLSQLQGSA</sequence>
<dbReference type="GO" id="GO:0005739">
    <property type="term" value="C:mitochondrion"/>
    <property type="evidence" value="ECO:0007669"/>
    <property type="project" value="TreeGrafter"/>
</dbReference>
<keyword evidence="6" id="KW-1185">Reference proteome</keyword>
<dbReference type="InterPro" id="IPR002885">
    <property type="entry name" value="PPR_rpt"/>
</dbReference>
<dbReference type="SUPFAM" id="SSF48452">
    <property type="entry name" value="TPR-like"/>
    <property type="match status" value="1"/>
</dbReference>
<dbReference type="PANTHER" id="PTHR45717">
    <property type="entry name" value="OS12G0527900 PROTEIN"/>
    <property type="match status" value="1"/>
</dbReference>
<evidence type="ECO:0000256" key="2">
    <source>
        <dbReference type="ARBA" id="ARBA00022737"/>
    </source>
</evidence>
<dbReference type="EMBL" id="BPVZ01000037">
    <property type="protein sequence ID" value="GKV12710.1"/>
    <property type="molecule type" value="Genomic_DNA"/>
</dbReference>
<feature type="region of interest" description="Disordered" evidence="4">
    <location>
        <begin position="513"/>
        <end position="540"/>
    </location>
</feature>
<evidence type="ECO:0000256" key="3">
    <source>
        <dbReference type="PROSITE-ProRule" id="PRU00708"/>
    </source>
</evidence>
<evidence type="ECO:0000313" key="5">
    <source>
        <dbReference type="EMBL" id="GKV12710.1"/>
    </source>
</evidence>
<dbReference type="AlphaFoldDB" id="A0AAV5JKV5"/>
<feature type="repeat" description="PPR" evidence="3">
    <location>
        <begin position="381"/>
        <end position="415"/>
    </location>
</feature>
<keyword evidence="2" id="KW-0677">Repeat</keyword>
<dbReference type="PANTHER" id="PTHR45717:SF3">
    <property type="entry name" value="OS04G0544400 PROTEIN"/>
    <property type="match status" value="1"/>
</dbReference>
<dbReference type="Proteomes" id="UP001054252">
    <property type="component" value="Unassembled WGS sequence"/>
</dbReference>
<dbReference type="PROSITE" id="PS51375">
    <property type="entry name" value="PPR"/>
    <property type="match status" value="3"/>
</dbReference>
<comment type="caution">
    <text evidence="5">The sequence shown here is derived from an EMBL/GenBank/DDBJ whole genome shotgun (WGS) entry which is preliminary data.</text>
</comment>
<evidence type="ECO:0008006" key="7">
    <source>
        <dbReference type="Google" id="ProtNLM"/>
    </source>
</evidence>
<accession>A0AAV5JKV5</accession>
<gene>
    <name evidence="5" type="ORF">SLEP1_g23828</name>
</gene>
<feature type="repeat" description="PPR" evidence="3">
    <location>
        <begin position="205"/>
        <end position="239"/>
    </location>
</feature>
<reference evidence="5 6" key="1">
    <citation type="journal article" date="2021" name="Commun. Biol.">
        <title>The genome of Shorea leprosula (Dipterocarpaceae) highlights the ecological relevance of drought in aseasonal tropical rainforests.</title>
        <authorList>
            <person name="Ng K.K.S."/>
            <person name="Kobayashi M.J."/>
            <person name="Fawcett J.A."/>
            <person name="Hatakeyama M."/>
            <person name="Paape T."/>
            <person name="Ng C.H."/>
            <person name="Ang C.C."/>
            <person name="Tnah L.H."/>
            <person name="Lee C.T."/>
            <person name="Nishiyama T."/>
            <person name="Sese J."/>
            <person name="O'Brien M.J."/>
            <person name="Copetti D."/>
            <person name="Mohd Noor M.I."/>
            <person name="Ong R.C."/>
            <person name="Putra M."/>
            <person name="Sireger I.Z."/>
            <person name="Indrioko S."/>
            <person name="Kosugi Y."/>
            <person name="Izuno A."/>
            <person name="Isagi Y."/>
            <person name="Lee S.L."/>
            <person name="Shimizu K.K."/>
        </authorList>
    </citation>
    <scope>NUCLEOTIDE SEQUENCE [LARGE SCALE GENOMIC DNA]</scope>
    <source>
        <strain evidence="5">214</strain>
    </source>
</reference>
<dbReference type="GO" id="GO:0003729">
    <property type="term" value="F:mRNA binding"/>
    <property type="evidence" value="ECO:0007669"/>
    <property type="project" value="UniProtKB-ARBA"/>
</dbReference>
<name>A0AAV5JKV5_9ROSI</name>
<evidence type="ECO:0000313" key="6">
    <source>
        <dbReference type="Proteomes" id="UP001054252"/>
    </source>
</evidence>
<dbReference type="FunFam" id="1.25.40.10:FF:000253">
    <property type="entry name" value="Pentatricopeptide repeat-containing protein"/>
    <property type="match status" value="1"/>
</dbReference>
<dbReference type="Pfam" id="PF13041">
    <property type="entry name" value="PPR_2"/>
    <property type="match status" value="2"/>
</dbReference>
<feature type="repeat" description="PPR" evidence="3">
    <location>
        <begin position="170"/>
        <end position="204"/>
    </location>
</feature>
<dbReference type="FunFam" id="1.25.40.10:FF:000516">
    <property type="entry name" value="Pentatricopeptide repeat-containing protein"/>
    <property type="match status" value="1"/>
</dbReference>
<dbReference type="Pfam" id="PF01535">
    <property type="entry name" value="PPR"/>
    <property type="match status" value="3"/>
</dbReference>
<evidence type="ECO:0000256" key="4">
    <source>
        <dbReference type="SAM" id="MobiDB-lite"/>
    </source>
</evidence>
<protein>
    <recommendedName>
        <fullName evidence="7">Pentatricopeptide repeat-containing protein</fullName>
    </recommendedName>
</protein>
<dbReference type="Gene3D" id="1.25.40.10">
    <property type="entry name" value="Tetratricopeptide repeat domain"/>
    <property type="match status" value="2"/>
</dbReference>
<comment type="similarity">
    <text evidence="1">Belongs to the PPR family. P subfamily.</text>
</comment>
<organism evidence="5 6">
    <name type="scientific">Rubroshorea leprosula</name>
    <dbReference type="NCBI Taxonomy" id="152421"/>
    <lineage>
        <taxon>Eukaryota</taxon>
        <taxon>Viridiplantae</taxon>
        <taxon>Streptophyta</taxon>
        <taxon>Embryophyta</taxon>
        <taxon>Tracheophyta</taxon>
        <taxon>Spermatophyta</taxon>
        <taxon>Magnoliopsida</taxon>
        <taxon>eudicotyledons</taxon>
        <taxon>Gunneridae</taxon>
        <taxon>Pentapetalae</taxon>
        <taxon>rosids</taxon>
        <taxon>malvids</taxon>
        <taxon>Malvales</taxon>
        <taxon>Dipterocarpaceae</taxon>
        <taxon>Rubroshorea</taxon>
    </lineage>
</organism>
<dbReference type="NCBIfam" id="TIGR00756">
    <property type="entry name" value="PPR"/>
    <property type="match status" value="4"/>
</dbReference>